<feature type="chain" id="PRO_5035875214" evidence="2">
    <location>
        <begin position="27"/>
        <end position="101"/>
    </location>
</feature>
<evidence type="ECO:0000256" key="1">
    <source>
        <dbReference type="SAM" id="MobiDB-lite"/>
    </source>
</evidence>
<feature type="signal peptide" evidence="2">
    <location>
        <begin position="1"/>
        <end position="26"/>
    </location>
</feature>
<proteinExistence type="predicted"/>
<accession>A0A8T2B5E0</accession>
<reference evidence="3 4" key="1">
    <citation type="submission" date="2020-12" db="EMBL/GenBank/DDBJ databases">
        <title>Concerted genomic and epigenomic changes stabilize Arabidopsis allopolyploids.</title>
        <authorList>
            <person name="Chen Z."/>
        </authorList>
    </citation>
    <scope>NUCLEOTIDE SEQUENCE [LARGE SCALE GENOMIC DNA]</scope>
    <source>
        <strain evidence="3">As9502</strain>
        <tissue evidence="3">Leaf</tissue>
    </source>
</reference>
<name>A0A8T2B5E0_ARASU</name>
<dbReference type="OrthoDB" id="1106912at2759"/>
<dbReference type="AlphaFoldDB" id="A0A8T2B5E0"/>
<evidence type="ECO:0000313" key="3">
    <source>
        <dbReference type="EMBL" id="KAG7580792.1"/>
    </source>
</evidence>
<dbReference type="Proteomes" id="UP000694251">
    <property type="component" value="Chromosome 8"/>
</dbReference>
<protein>
    <submittedName>
        <fullName evidence="3">Uncharacterized protein</fullName>
    </submittedName>
</protein>
<keyword evidence="4" id="KW-1185">Reference proteome</keyword>
<gene>
    <name evidence="3" type="ORF">ISN44_As08g005530</name>
</gene>
<keyword evidence="2" id="KW-0732">Signal</keyword>
<comment type="caution">
    <text evidence="3">The sequence shown here is derived from an EMBL/GenBank/DDBJ whole genome shotgun (WGS) entry which is preliminary data.</text>
</comment>
<organism evidence="3 4">
    <name type="scientific">Arabidopsis suecica</name>
    <name type="common">Swedish thale-cress</name>
    <name type="synonym">Cardaminopsis suecica</name>
    <dbReference type="NCBI Taxonomy" id="45249"/>
    <lineage>
        <taxon>Eukaryota</taxon>
        <taxon>Viridiplantae</taxon>
        <taxon>Streptophyta</taxon>
        <taxon>Embryophyta</taxon>
        <taxon>Tracheophyta</taxon>
        <taxon>Spermatophyta</taxon>
        <taxon>Magnoliopsida</taxon>
        <taxon>eudicotyledons</taxon>
        <taxon>Gunneridae</taxon>
        <taxon>Pentapetalae</taxon>
        <taxon>rosids</taxon>
        <taxon>malvids</taxon>
        <taxon>Brassicales</taxon>
        <taxon>Brassicaceae</taxon>
        <taxon>Camelineae</taxon>
        <taxon>Arabidopsis</taxon>
    </lineage>
</organism>
<evidence type="ECO:0000256" key="2">
    <source>
        <dbReference type="SAM" id="SignalP"/>
    </source>
</evidence>
<dbReference type="EMBL" id="JAEFBJ010000008">
    <property type="protein sequence ID" value="KAG7580792.1"/>
    <property type="molecule type" value="Genomic_DNA"/>
</dbReference>
<feature type="region of interest" description="Disordered" evidence="1">
    <location>
        <begin position="65"/>
        <end position="101"/>
    </location>
</feature>
<sequence>MKNVSLQLLLLVSLLVLVFRHDLVEGRTMHPNRGGGDYHDHPCNPSDPKCDKPCNPENPNCRMTQGVIEPNRGNGYLHDDPPCNPNDPKCDKPCDPENPNC</sequence>
<evidence type="ECO:0000313" key="4">
    <source>
        <dbReference type="Proteomes" id="UP000694251"/>
    </source>
</evidence>